<dbReference type="InterPro" id="IPR045781">
    <property type="entry name" value="SxtJ"/>
</dbReference>
<proteinExistence type="predicted"/>
<dbReference type="Pfam" id="PF19588">
    <property type="entry name" value="SxtJ"/>
    <property type="match status" value="1"/>
</dbReference>
<keyword evidence="3" id="KW-1185">Reference proteome</keyword>
<accession>A0A6L9L9E6</accession>
<dbReference type="EMBL" id="JAAFZH010000005">
    <property type="protein sequence ID" value="NDU96077.1"/>
    <property type="molecule type" value="Genomic_DNA"/>
</dbReference>
<feature type="transmembrane region" description="Helical" evidence="1">
    <location>
        <begin position="73"/>
        <end position="92"/>
    </location>
</feature>
<protein>
    <recommendedName>
        <fullName evidence="4">SxtJ</fullName>
    </recommendedName>
</protein>
<evidence type="ECO:0000313" key="3">
    <source>
        <dbReference type="Proteomes" id="UP000474175"/>
    </source>
</evidence>
<evidence type="ECO:0000256" key="1">
    <source>
        <dbReference type="SAM" id="Phobius"/>
    </source>
</evidence>
<comment type="caution">
    <text evidence="2">The sequence shown here is derived from an EMBL/GenBank/DDBJ whole genome shotgun (WGS) entry which is preliminary data.</text>
</comment>
<organism evidence="2 3">
    <name type="scientific">Spirosoma terrae</name>
    <dbReference type="NCBI Taxonomy" id="1968276"/>
    <lineage>
        <taxon>Bacteria</taxon>
        <taxon>Pseudomonadati</taxon>
        <taxon>Bacteroidota</taxon>
        <taxon>Cytophagia</taxon>
        <taxon>Cytophagales</taxon>
        <taxon>Cytophagaceae</taxon>
        <taxon>Spirosoma</taxon>
    </lineage>
</organism>
<keyword evidence="1" id="KW-0472">Membrane</keyword>
<feature type="transmembrane region" description="Helical" evidence="1">
    <location>
        <begin position="34"/>
        <end position="52"/>
    </location>
</feature>
<evidence type="ECO:0008006" key="4">
    <source>
        <dbReference type="Google" id="ProtNLM"/>
    </source>
</evidence>
<dbReference type="RefSeq" id="WP_163949401.1">
    <property type="nucleotide sequence ID" value="NZ_JAAFZH010000005.1"/>
</dbReference>
<keyword evidence="1" id="KW-1133">Transmembrane helix</keyword>
<name>A0A6L9L9E6_9BACT</name>
<dbReference type="Proteomes" id="UP000474175">
    <property type="component" value="Unassembled WGS sequence"/>
</dbReference>
<evidence type="ECO:0000313" key="2">
    <source>
        <dbReference type="EMBL" id="NDU96077.1"/>
    </source>
</evidence>
<keyword evidence="1" id="KW-0812">Transmembrane</keyword>
<dbReference type="AlphaFoldDB" id="A0A6L9L9E6"/>
<feature type="transmembrane region" description="Helical" evidence="1">
    <location>
        <begin position="12"/>
        <end position="28"/>
    </location>
</feature>
<gene>
    <name evidence="2" type="ORF">GK108_14435</name>
</gene>
<sequence length="126" mass="14537">MHKRVSELDMYKANLAISTGFLALYFLFGRHEWLLYVALGVGALTLLLPALARWVSFGWFKLAEGLGYINSRILLSLIFFAFLFPIALLYRLSNRNPLALRHGRRATSLFTERNHTYSAKDLDNIW</sequence>
<reference evidence="2 3" key="1">
    <citation type="submission" date="2020-02" db="EMBL/GenBank/DDBJ databases">
        <title>Draft genome sequence of two Spirosoma agri KCTC 52727 and Spirosoma terrae KCTC 52035.</title>
        <authorList>
            <person name="Rojas J."/>
            <person name="Ambika Manirajan B."/>
            <person name="Suarez C."/>
            <person name="Ratering S."/>
            <person name="Schnell S."/>
        </authorList>
    </citation>
    <scope>NUCLEOTIDE SEQUENCE [LARGE SCALE GENOMIC DNA]</scope>
    <source>
        <strain evidence="2 3">KCTC 52035</strain>
    </source>
</reference>